<evidence type="ECO:0000313" key="3">
    <source>
        <dbReference type="EMBL" id="MDO7898598.1"/>
    </source>
</evidence>
<dbReference type="RefSeq" id="WP_304555309.1">
    <property type="nucleotide sequence ID" value="NZ_JAUQOP010000025.1"/>
</dbReference>
<feature type="transmembrane region" description="Helical" evidence="2">
    <location>
        <begin position="300"/>
        <end position="322"/>
    </location>
</feature>
<dbReference type="Pfam" id="PF01554">
    <property type="entry name" value="MatE"/>
    <property type="match status" value="1"/>
</dbReference>
<feature type="transmembrane region" description="Helical" evidence="2">
    <location>
        <begin position="223"/>
        <end position="249"/>
    </location>
</feature>
<feature type="transmembrane region" description="Helical" evidence="2">
    <location>
        <begin position="181"/>
        <end position="198"/>
    </location>
</feature>
<evidence type="ECO:0000313" key="4">
    <source>
        <dbReference type="Proteomes" id="UP001228019"/>
    </source>
</evidence>
<feature type="transmembrane region" description="Helical" evidence="2">
    <location>
        <begin position="261"/>
        <end position="279"/>
    </location>
</feature>
<dbReference type="PANTHER" id="PTHR43298">
    <property type="entry name" value="MULTIDRUG RESISTANCE PROTEIN NORM-RELATED"/>
    <property type="match status" value="1"/>
</dbReference>
<feature type="transmembrane region" description="Helical" evidence="2">
    <location>
        <begin position="116"/>
        <end position="139"/>
    </location>
</feature>
<accession>A0ABT9C1B9</accession>
<feature type="transmembrane region" description="Helical" evidence="2">
    <location>
        <begin position="400"/>
        <end position="419"/>
    </location>
</feature>
<proteinExistence type="predicted"/>
<dbReference type="EMBL" id="JAUQOP010000025">
    <property type="protein sequence ID" value="MDO7898598.1"/>
    <property type="molecule type" value="Genomic_DNA"/>
</dbReference>
<reference evidence="3 4" key="1">
    <citation type="submission" date="2023-07" db="EMBL/GenBank/DDBJ databases">
        <title>Identification of four novel Pseudomonas species associated with bacterial leaf spot of cucurbits.</title>
        <authorList>
            <person name="Fullem K.R."/>
        </authorList>
    </citation>
    <scope>NUCLEOTIDE SEQUENCE [LARGE SCALE GENOMIC DNA]</scope>
    <source>
        <strain evidence="3 4">K18</strain>
    </source>
</reference>
<keyword evidence="2" id="KW-1133">Transmembrane helix</keyword>
<feature type="transmembrane region" description="Helical" evidence="2">
    <location>
        <begin position="39"/>
        <end position="58"/>
    </location>
</feature>
<dbReference type="InterPro" id="IPR002528">
    <property type="entry name" value="MATE_fam"/>
</dbReference>
<keyword evidence="2" id="KW-0472">Membrane</keyword>
<evidence type="ECO:0000256" key="1">
    <source>
        <dbReference type="ARBA" id="ARBA00022448"/>
    </source>
</evidence>
<sequence>MEVSRIAIILTLSRLGDLTGSLIYFSFIGHFILDASSHASFAWAQISFLSVLGIGFFSRTLITVASSENLSEDNIEGDLIIALKLGILIGSLIFFATCLLNTATLETPRNANDTKYLKAVMLLSISIPAIFTQIVVFNFFNAIKRPEYEFLHLWLFNIVFTTFCVALIIKNPKPDLNHFILLYSGLRYLFAGLSLLLFKKKIYFYIPKFKYYQKIPAKKYANYLIRGLPMAICLGGESLLFLVLCFISKKLGDTSVSAYQASLHFLSMIYMISVGIGNATGIINARHHRMKKLNSLKATYGYGLCLGLTVLIPILIICHLLKEHISLIYTPHEPTRKTFENNLMISIPFLIFEYIYVFTRTTLKSMGDFWIPTMLTIVFFTILGTITTIALISFYSHSVYSIFIALVVCSFVLMVLLLLRFKYLLELNSNNILQKGRA</sequence>
<feature type="transmembrane region" description="Helical" evidence="2">
    <location>
        <begin position="12"/>
        <end position="33"/>
    </location>
</feature>
<feature type="transmembrane region" description="Helical" evidence="2">
    <location>
        <begin position="342"/>
        <end position="359"/>
    </location>
</feature>
<keyword evidence="1" id="KW-0813">Transport</keyword>
<name>A0ABT9C1B9_9PSED</name>
<keyword evidence="4" id="KW-1185">Reference proteome</keyword>
<dbReference type="InterPro" id="IPR050222">
    <property type="entry name" value="MATE_MdtK"/>
</dbReference>
<organism evidence="3 4">
    <name type="scientific">Pseudomonas citrulli</name>
    <dbReference type="NCBI Taxonomy" id="3064347"/>
    <lineage>
        <taxon>Bacteria</taxon>
        <taxon>Pseudomonadati</taxon>
        <taxon>Pseudomonadota</taxon>
        <taxon>Gammaproteobacteria</taxon>
        <taxon>Pseudomonadales</taxon>
        <taxon>Pseudomonadaceae</taxon>
        <taxon>Pseudomonas</taxon>
    </lineage>
</organism>
<evidence type="ECO:0000256" key="2">
    <source>
        <dbReference type="SAM" id="Phobius"/>
    </source>
</evidence>
<keyword evidence="2" id="KW-0812">Transmembrane</keyword>
<comment type="caution">
    <text evidence="3">The sequence shown here is derived from an EMBL/GenBank/DDBJ whole genome shotgun (WGS) entry which is preliminary data.</text>
</comment>
<gene>
    <name evidence="3" type="ORF">Q6A48_17075</name>
</gene>
<dbReference type="Proteomes" id="UP001228019">
    <property type="component" value="Unassembled WGS sequence"/>
</dbReference>
<protein>
    <submittedName>
        <fullName evidence="3">MATE family efflux transporter</fullName>
    </submittedName>
</protein>
<feature type="transmembrane region" description="Helical" evidence="2">
    <location>
        <begin position="371"/>
        <end position="394"/>
    </location>
</feature>
<dbReference type="PANTHER" id="PTHR43298:SF2">
    <property type="entry name" value="FMN_FAD EXPORTER YEEO-RELATED"/>
    <property type="match status" value="1"/>
</dbReference>
<feature type="transmembrane region" description="Helical" evidence="2">
    <location>
        <begin position="79"/>
        <end position="104"/>
    </location>
</feature>
<feature type="transmembrane region" description="Helical" evidence="2">
    <location>
        <begin position="151"/>
        <end position="169"/>
    </location>
</feature>